<name>A0A7X2NNR7_9CLOT</name>
<dbReference type="EMBL" id="VUMD01000021">
    <property type="protein sequence ID" value="MSS38280.1"/>
    <property type="molecule type" value="Genomic_DNA"/>
</dbReference>
<proteinExistence type="predicted"/>
<protein>
    <submittedName>
        <fullName evidence="1">Uncharacterized protein</fullName>
    </submittedName>
</protein>
<sequence>MKNIFPFTSYKTGKAEIGDNFQNFFSLFYDTGRKGKLKKWAQKKQQIFFRLTAFHATVMEDRYLIFNPQKWFYSI</sequence>
<reference evidence="1 2" key="1">
    <citation type="submission" date="2019-08" db="EMBL/GenBank/DDBJ databases">
        <title>In-depth cultivation of the pig gut microbiome towards novel bacterial diversity and tailored functional studies.</title>
        <authorList>
            <person name="Wylensek D."/>
            <person name="Hitch T.C.A."/>
            <person name="Clavel T."/>
        </authorList>
    </citation>
    <scope>NUCLEOTIDE SEQUENCE [LARGE SCALE GENOMIC DNA]</scope>
    <source>
        <strain evidence="1 2">WCA-389-WT-23D1</strain>
    </source>
</reference>
<dbReference type="Proteomes" id="UP000429958">
    <property type="component" value="Unassembled WGS sequence"/>
</dbReference>
<keyword evidence="2" id="KW-1185">Reference proteome</keyword>
<dbReference type="RefSeq" id="WP_154473711.1">
    <property type="nucleotide sequence ID" value="NZ_VUMD01000021.1"/>
</dbReference>
<comment type="caution">
    <text evidence="1">The sequence shown here is derived from an EMBL/GenBank/DDBJ whole genome shotgun (WGS) entry which is preliminary data.</text>
</comment>
<accession>A0A7X2NNR7</accession>
<gene>
    <name evidence="1" type="ORF">FYJ39_17515</name>
</gene>
<organism evidence="1 2">
    <name type="scientific">Clostridium porci</name>
    <dbReference type="NCBI Taxonomy" id="2605778"/>
    <lineage>
        <taxon>Bacteria</taxon>
        <taxon>Bacillati</taxon>
        <taxon>Bacillota</taxon>
        <taxon>Clostridia</taxon>
        <taxon>Eubacteriales</taxon>
        <taxon>Clostridiaceae</taxon>
        <taxon>Clostridium</taxon>
    </lineage>
</organism>
<evidence type="ECO:0000313" key="1">
    <source>
        <dbReference type="EMBL" id="MSS38280.1"/>
    </source>
</evidence>
<dbReference type="AlphaFoldDB" id="A0A7X2NNR7"/>
<evidence type="ECO:0000313" key="2">
    <source>
        <dbReference type="Proteomes" id="UP000429958"/>
    </source>
</evidence>